<evidence type="ECO:0000313" key="2">
    <source>
        <dbReference type="EMBL" id="POM60550.1"/>
    </source>
</evidence>
<sequence>MAYLILHYPLMKKLQAGGQAVRRFEPAAVNAGASVTELLVWSSHLVVCQATIPEISQEQATTPITEQNNQSKIIDHQRSVINQLMKHIKCQDERMDNLEAKMYGTSSRQKNRNRQRDLPQEQDKPKRRRGATDIAVNHLEAAEAACGLHEALKLFLDGGFELVTKAPKYHDRVLDLDKRVDEAITLNGASNVLKQLRSLHHSGILNTQIERYQRLIQTVVIKESAPGYTQDVLEVTSASCTCNVHALREGI</sequence>
<organism evidence="2 3">
    <name type="scientific">Phytophthora palmivora</name>
    <dbReference type="NCBI Taxonomy" id="4796"/>
    <lineage>
        <taxon>Eukaryota</taxon>
        <taxon>Sar</taxon>
        <taxon>Stramenopiles</taxon>
        <taxon>Oomycota</taxon>
        <taxon>Peronosporomycetes</taxon>
        <taxon>Peronosporales</taxon>
        <taxon>Peronosporaceae</taxon>
        <taxon>Phytophthora</taxon>
    </lineage>
</organism>
<accession>A0A2P4X4U7</accession>
<keyword evidence="3" id="KW-1185">Reference proteome</keyword>
<name>A0A2P4X4U7_9STRA</name>
<dbReference type="AlphaFoldDB" id="A0A2P4X4U7"/>
<dbReference type="OrthoDB" id="145678at2759"/>
<feature type="region of interest" description="Disordered" evidence="1">
    <location>
        <begin position="103"/>
        <end position="130"/>
    </location>
</feature>
<dbReference type="Proteomes" id="UP000237271">
    <property type="component" value="Unassembled WGS sequence"/>
</dbReference>
<proteinExistence type="predicted"/>
<feature type="compositionally biased region" description="Basic and acidic residues" evidence="1">
    <location>
        <begin position="114"/>
        <end position="124"/>
    </location>
</feature>
<evidence type="ECO:0000256" key="1">
    <source>
        <dbReference type="SAM" id="MobiDB-lite"/>
    </source>
</evidence>
<protein>
    <submittedName>
        <fullName evidence="2">Uncharacterized protein</fullName>
    </submittedName>
</protein>
<dbReference type="EMBL" id="NCKW01016855">
    <property type="protein sequence ID" value="POM60550.1"/>
    <property type="molecule type" value="Genomic_DNA"/>
</dbReference>
<evidence type="ECO:0000313" key="3">
    <source>
        <dbReference type="Proteomes" id="UP000237271"/>
    </source>
</evidence>
<comment type="caution">
    <text evidence="2">The sequence shown here is derived from an EMBL/GenBank/DDBJ whole genome shotgun (WGS) entry which is preliminary data.</text>
</comment>
<gene>
    <name evidence="2" type="ORF">PHPALM_30582</name>
</gene>
<reference evidence="2 3" key="1">
    <citation type="journal article" date="2017" name="Genome Biol. Evol.">
        <title>Phytophthora megakarya and P. palmivora, closely related causal agents of cacao black pod rot, underwent increases in genome sizes and gene numbers by different mechanisms.</title>
        <authorList>
            <person name="Ali S.S."/>
            <person name="Shao J."/>
            <person name="Lary D.J."/>
            <person name="Kronmiller B."/>
            <person name="Shen D."/>
            <person name="Strem M.D."/>
            <person name="Amoako-Attah I."/>
            <person name="Akrofi A.Y."/>
            <person name="Begoude B.A."/>
            <person name="Ten Hoopen G.M."/>
            <person name="Coulibaly K."/>
            <person name="Kebe B.I."/>
            <person name="Melnick R.L."/>
            <person name="Guiltinan M.J."/>
            <person name="Tyler B.M."/>
            <person name="Meinhardt L.W."/>
            <person name="Bailey B.A."/>
        </authorList>
    </citation>
    <scope>NUCLEOTIDE SEQUENCE [LARGE SCALE GENOMIC DNA]</scope>
    <source>
        <strain evidence="3">sbr112.9</strain>
    </source>
</reference>